<accession>A0A841G9R6</accession>
<evidence type="ECO:0000256" key="9">
    <source>
        <dbReference type="SAM" id="Phobius"/>
    </source>
</evidence>
<keyword evidence="3 9" id="KW-0812">Transmembrane</keyword>
<sequence>MKPGSSISRYHFAIWLSFLFLVTNTVSRIVLTVMATQKNTLSFIDLGFSFISGVVYDLATLSYLLIPVLLWLTVIPLRWRHNKIWIIAGRIFSLVTAYALVVLAVSEWVFWEEFESRFNFIAVDYLVYTNEVIGNIQESYPLLTWLSLSALTSVILVVAINRLSFLAQWGHTPRRYMLSGLIIVQLLVNVALSGQAKDLRENRYANELAGSGLYSLFYAFNNNELNYRHFYPTENDISAASVVREQLATPEAQFVSTQPNDIQRNIQHAGTERRLNVVLISVESLSADYLGKFGNAKGLTPNLDRLADSGMLFTRLYATGNRTVRGLEALSLAVPPTPGQSIVRRPDNESLFSLASVFNSKGYDSSFLYGGYGTFDNMNYFFAHNGYNVKDRLELNSNQITHENIWGVADEDLYAMALREFDETSQKGKPFFAHIMTTSNHRPYTFPENRIDLPTGSRQAAVKYTDWAIGHFIKQASEHSWYKDTVFVIVADHCSSSAGKTDLPAERYHIPLIVWSPAHIPAQKVVRLMSQIDVAPTLLGLLNFSYKSNFMGTDVFATPDGPQRAFIATYQGLGYMTSDRLVILRPRKEPEVQQLDKAFAKTAKSDDQLIKEAIAWYQFSSDAFSQGRMKLSH</sequence>
<evidence type="ECO:0000256" key="4">
    <source>
        <dbReference type="ARBA" id="ARBA00022989"/>
    </source>
</evidence>
<feature type="binding site" evidence="8">
    <location>
        <position position="323"/>
    </location>
    <ligand>
        <name>Mn(2+)</name>
        <dbReference type="ChEBI" id="CHEBI:29035"/>
    </ligand>
</feature>
<feature type="active site" evidence="6">
    <location>
        <position position="323"/>
    </location>
</feature>
<dbReference type="InterPro" id="IPR000917">
    <property type="entry name" value="Sulfatase_N"/>
</dbReference>
<dbReference type="Gene3D" id="3.30.1120.80">
    <property type="match status" value="1"/>
</dbReference>
<dbReference type="RefSeq" id="WP_188026533.1">
    <property type="nucleotide sequence ID" value="NZ_JACHGR010000005.1"/>
</dbReference>
<feature type="binding site" evidence="8">
    <location>
        <position position="492"/>
    </location>
    <ligand>
        <name>Mn(2+)</name>
        <dbReference type="ChEBI" id="CHEBI:29035"/>
    </ligand>
</feature>
<keyword evidence="2" id="KW-1003">Cell membrane</keyword>
<evidence type="ECO:0000256" key="8">
    <source>
        <dbReference type="PIRSR" id="PIRSR005091-3"/>
    </source>
</evidence>
<feature type="transmembrane region" description="Helical" evidence="9">
    <location>
        <begin position="176"/>
        <end position="194"/>
    </location>
</feature>
<evidence type="ECO:0000313" key="12">
    <source>
        <dbReference type="Proteomes" id="UP000585721"/>
    </source>
</evidence>
<keyword evidence="7" id="KW-0479">Metal-binding</keyword>
<dbReference type="InterPro" id="IPR017850">
    <property type="entry name" value="Alkaline_phosphatase_core_sf"/>
</dbReference>
<dbReference type="SUPFAM" id="SSF53649">
    <property type="entry name" value="Alkaline phosphatase-like"/>
    <property type="match status" value="1"/>
</dbReference>
<gene>
    <name evidence="11" type="ORF">HNR75_001706</name>
</gene>
<dbReference type="Pfam" id="PF00884">
    <property type="entry name" value="Sulfatase"/>
    <property type="match status" value="1"/>
</dbReference>
<feature type="transmembrane region" description="Helical" evidence="9">
    <location>
        <begin position="47"/>
        <end position="72"/>
    </location>
</feature>
<dbReference type="InterPro" id="IPR012160">
    <property type="entry name" value="LtaS-like"/>
</dbReference>
<evidence type="ECO:0000256" key="7">
    <source>
        <dbReference type="PIRSR" id="PIRSR005091-2"/>
    </source>
</evidence>
<dbReference type="PANTHER" id="PTHR47371">
    <property type="entry name" value="LIPOTEICHOIC ACID SYNTHASE"/>
    <property type="match status" value="1"/>
</dbReference>
<comment type="subcellular location">
    <subcellularLocation>
        <location evidence="1">Cell membrane</location>
        <topology evidence="1">Multi-pass membrane protein</topology>
    </subcellularLocation>
</comment>
<dbReference type="GO" id="GO:0016740">
    <property type="term" value="F:transferase activity"/>
    <property type="evidence" value="ECO:0007669"/>
    <property type="project" value="UniProtKB-KW"/>
</dbReference>
<dbReference type="PANTHER" id="PTHR47371:SF3">
    <property type="entry name" value="PHOSPHOGLYCEROL TRANSFERASE I"/>
    <property type="match status" value="1"/>
</dbReference>
<dbReference type="Proteomes" id="UP000585721">
    <property type="component" value="Unassembled WGS sequence"/>
</dbReference>
<feature type="transmembrane region" description="Helical" evidence="9">
    <location>
        <begin position="12"/>
        <end position="35"/>
    </location>
</feature>
<keyword evidence="5 9" id="KW-0472">Membrane</keyword>
<evidence type="ECO:0000256" key="1">
    <source>
        <dbReference type="ARBA" id="ARBA00004651"/>
    </source>
</evidence>
<dbReference type="GO" id="GO:0046872">
    <property type="term" value="F:metal ion binding"/>
    <property type="evidence" value="ECO:0007669"/>
    <property type="project" value="UniProtKB-KW"/>
</dbReference>
<feature type="binding site" evidence="8">
    <location>
        <position position="493"/>
    </location>
    <ligand>
        <name>Mn(2+)</name>
        <dbReference type="ChEBI" id="CHEBI:29035"/>
    </ligand>
</feature>
<feature type="domain" description="Sulfatase N-terminal" evidence="10">
    <location>
        <begin position="276"/>
        <end position="543"/>
    </location>
</feature>
<keyword evidence="12" id="KW-1185">Reference proteome</keyword>
<evidence type="ECO:0000256" key="5">
    <source>
        <dbReference type="ARBA" id="ARBA00023136"/>
    </source>
</evidence>
<dbReference type="InterPro" id="IPR050448">
    <property type="entry name" value="OpgB/LTA_synthase_biosynth"/>
</dbReference>
<feature type="transmembrane region" description="Helical" evidence="9">
    <location>
        <begin position="142"/>
        <end position="164"/>
    </location>
</feature>
<proteinExistence type="predicted"/>
<dbReference type="CDD" id="cd16015">
    <property type="entry name" value="LTA_synthase"/>
    <property type="match status" value="1"/>
</dbReference>
<keyword evidence="4 9" id="KW-1133">Transmembrane helix</keyword>
<evidence type="ECO:0000259" key="10">
    <source>
        <dbReference type="Pfam" id="PF00884"/>
    </source>
</evidence>
<organism evidence="11 12">
    <name type="scientific">Tolumonas osonensis</name>
    <dbReference type="NCBI Taxonomy" id="675874"/>
    <lineage>
        <taxon>Bacteria</taxon>
        <taxon>Pseudomonadati</taxon>
        <taxon>Pseudomonadota</taxon>
        <taxon>Gammaproteobacteria</taxon>
        <taxon>Aeromonadales</taxon>
        <taxon>Aeromonadaceae</taxon>
        <taxon>Tolumonas</taxon>
    </lineage>
</organism>
<keyword evidence="7" id="KW-0464">Manganese</keyword>
<feature type="transmembrane region" description="Helical" evidence="9">
    <location>
        <begin position="84"/>
        <end position="111"/>
    </location>
</feature>
<keyword evidence="11" id="KW-0808">Transferase</keyword>
<evidence type="ECO:0000256" key="3">
    <source>
        <dbReference type="ARBA" id="ARBA00022692"/>
    </source>
</evidence>
<evidence type="ECO:0000313" key="11">
    <source>
        <dbReference type="EMBL" id="MBB6055788.1"/>
    </source>
</evidence>
<name>A0A841G9R6_9GAMM</name>
<evidence type="ECO:0000256" key="6">
    <source>
        <dbReference type="PIRSR" id="PIRSR005091-1"/>
    </source>
</evidence>
<protein>
    <submittedName>
        <fullName evidence="11">Phosphoglycerol transferase MdoB-like AlkP superfamily enzyme</fullName>
    </submittedName>
</protein>
<dbReference type="PIRSF" id="PIRSF005091">
    <property type="entry name" value="Mmb_sulf_HI1246"/>
    <property type="match status" value="1"/>
</dbReference>
<comment type="caution">
    <text evidence="11">The sequence shown here is derived from an EMBL/GenBank/DDBJ whole genome shotgun (WGS) entry which is preliminary data.</text>
</comment>
<dbReference type="GO" id="GO:0005886">
    <property type="term" value="C:plasma membrane"/>
    <property type="evidence" value="ECO:0007669"/>
    <property type="project" value="UniProtKB-SubCell"/>
</dbReference>
<evidence type="ECO:0000256" key="2">
    <source>
        <dbReference type="ARBA" id="ARBA00022475"/>
    </source>
</evidence>
<dbReference type="EMBL" id="JACHGR010000005">
    <property type="protein sequence ID" value="MBB6055788.1"/>
    <property type="molecule type" value="Genomic_DNA"/>
</dbReference>
<feature type="binding site" evidence="8">
    <location>
        <position position="283"/>
    </location>
    <ligand>
        <name>Mn(2+)</name>
        <dbReference type="ChEBI" id="CHEBI:29035"/>
    </ligand>
</feature>
<dbReference type="Gene3D" id="3.40.720.10">
    <property type="entry name" value="Alkaline Phosphatase, subunit A"/>
    <property type="match status" value="1"/>
</dbReference>
<reference evidence="11 12" key="1">
    <citation type="submission" date="2020-08" db="EMBL/GenBank/DDBJ databases">
        <title>Genomic Encyclopedia of Type Strains, Phase IV (KMG-IV): sequencing the most valuable type-strain genomes for metagenomic binning, comparative biology and taxonomic classification.</title>
        <authorList>
            <person name="Goeker M."/>
        </authorList>
    </citation>
    <scope>NUCLEOTIDE SEQUENCE [LARGE SCALE GENOMIC DNA]</scope>
    <source>
        <strain evidence="11 12">DSM 22975</strain>
    </source>
</reference>
<dbReference type="AlphaFoldDB" id="A0A841G9R6"/>
<feature type="binding site" evidence="7">
    <location>
        <position position="441"/>
    </location>
    <ligand>
        <name>substrate</name>
    </ligand>
</feature>